<sequence length="234" mass="26443">MLPVVESITGPQREVVSIYNDDFATPLSRPQYFIKVYRCVQVDFGECPSSGPSGYPVPKNIEKIEIVVPDITKGNDRNSTNKTKFYNYVVYNHTSCKCGTLKFRASTLYQTITNNEVSEAEYIADCTKNPVNLIHRCHSHACKPQKRYRFTHIDAVRPSTYLAYKQCFPGSVALKNNTSTVPVTLINNKVKFVNLTSDISCKAYDGKNAEPQLCSKPTTKSTRNRLQLQRKISL</sequence>
<protein>
    <submittedName>
        <fullName evidence="1">Uncharacterized protein</fullName>
    </submittedName>
</protein>
<reference evidence="1" key="1">
    <citation type="submission" date="2020-04" db="EMBL/GenBank/DDBJ databases">
        <authorList>
            <person name="Alioto T."/>
            <person name="Alioto T."/>
            <person name="Gomez Garrido J."/>
        </authorList>
    </citation>
    <scope>NUCLEOTIDE SEQUENCE</scope>
    <source>
        <strain evidence="1">A484AB</strain>
    </source>
</reference>
<evidence type="ECO:0000313" key="2">
    <source>
        <dbReference type="Proteomes" id="UP001152795"/>
    </source>
</evidence>
<dbReference type="EMBL" id="CACRXK020000206">
    <property type="protein sequence ID" value="CAB3979531.1"/>
    <property type="molecule type" value="Genomic_DNA"/>
</dbReference>
<evidence type="ECO:0000313" key="1">
    <source>
        <dbReference type="EMBL" id="CAB3979531.1"/>
    </source>
</evidence>
<comment type="caution">
    <text evidence="1">The sequence shown here is derived from an EMBL/GenBank/DDBJ whole genome shotgun (WGS) entry which is preliminary data.</text>
</comment>
<name>A0A6S7G078_PARCT</name>
<dbReference type="AlphaFoldDB" id="A0A6S7G078"/>
<organism evidence="1 2">
    <name type="scientific">Paramuricea clavata</name>
    <name type="common">Red gorgonian</name>
    <name type="synonym">Violescent sea-whip</name>
    <dbReference type="NCBI Taxonomy" id="317549"/>
    <lineage>
        <taxon>Eukaryota</taxon>
        <taxon>Metazoa</taxon>
        <taxon>Cnidaria</taxon>
        <taxon>Anthozoa</taxon>
        <taxon>Octocorallia</taxon>
        <taxon>Malacalcyonacea</taxon>
        <taxon>Plexauridae</taxon>
        <taxon>Paramuricea</taxon>
    </lineage>
</organism>
<proteinExistence type="predicted"/>
<keyword evidence="2" id="KW-1185">Reference proteome</keyword>
<gene>
    <name evidence="1" type="ORF">PACLA_8A067896</name>
</gene>
<dbReference type="Proteomes" id="UP001152795">
    <property type="component" value="Unassembled WGS sequence"/>
</dbReference>
<accession>A0A6S7G078</accession>